<keyword evidence="2" id="KW-0067">ATP-binding</keyword>
<evidence type="ECO:0000256" key="2">
    <source>
        <dbReference type="ARBA" id="ARBA00022840"/>
    </source>
</evidence>
<evidence type="ECO:0000259" key="3">
    <source>
        <dbReference type="PROSITE" id="PS50011"/>
    </source>
</evidence>
<dbReference type="InterPro" id="IPR011009">
    <property type="entry name" value="Kinase-like_dom_sf"/>
</dbReference>
<dbReference type="PROSITE" id="PS50011">
    <property type="entry name" value="PROTEIN_KINASE_DOM"/>
    <property type="match status" value="1"/>
</dbReference>
<dbReference type="GO" id="GO:0004674">
    <property type="term" value="F:protein serine/threonine kinase activity"/>
    <property type="evidence" value="ECO:0007669"/>
    <property type="project" value="UniProtKB-KW"/>
</dbReference>
<name>A0ABW2V7Y7_9BACL</name>
<accession>A0ABW2V7Y7</accession>
<dbReference type="SUPFAM" id="SSF56112">
    <property type="entry name" value="Protein kinase-like (PK-like)"/>
    <property type="match status" value="1"/>
</dbReference>
<dbReference type="SMART" id="SM00219">
    <property type="entry name" value="TyrKc"/>
    <property type="match status" value="1"/>
</dbReference>
<sequence>MRGRKGNRFARLLASLLDRPLPPGTRLAGRYELVEPLGMGSYGLSYLARDIGDGTLCVLKTDRLSRRWRRRPPSSLPAEAEALRACRHERVPRLLGLFRERGRWWIAMERKAGPTLESLLIEDAVRFTEAEALAFAWDVALLVKELHSRGYVHRDVRPPNLVLVPPGDGDAAGAGSAFRYGRAHLIDFGLARIIGSEPEKAGADTDVPEEKRLRRECAPRADWYALGHLLLFLLYSSYPGAPGDEPPAGESPDPGWERELELLPQTRRLLKRLLQSERAYESWPALEEDWQAALLASSCGVSSQS</sequence>
<reference evidence="5" key="1">
    <citation type="journal article" date="2019" name="Int. J. Syst. Evol. Microbiol.">
        <title>The Global Catalogue of Microorganisms (GCM) 10K type strain sequencing project: providing services to taxonomists for standard genome sequencing and annotation.</title>
        <authorList>
            <consortium name="The Broad Institute Genomics Platform"/>
            <consortium name="The Broad Institute Genome Sequencing Center for Infectious Disease"/>
            <person name="Wu L."/>
            <person name="Ma J."/>
        </authorList>
    </citation>
    <scope>NUCLEOTIDE SEQUENCE [LARGE SCALE GENOMIC DNA]</scope>
    <source>
        <strain evidence="5">JCM 18657</strain>
    </source>
</reference>
<evidence type="ECO:0000313" key="5">
    <source>
        <dbReference type="Proteomes" id="UP001596528"/>
    </source>
</evidence>
<dbReference type="Gene3D" id="1.10.510.10">
    <property type="entry name" value="Transferase(Phosphotransferase) domain 1"/>
    <property type="match status" value="1"/>
</dbReference>
<keyword evidence="5" id="KW-1185">Reference proteome</keyword>
<gene>
    <name evidence="4" type="ORF">ACFQWB_15535</name>
</gene>
<dbReference type="PANTHER" id="PTHR24346">
    <property type="entry name" value="MAP/MICROTUBULE AFFINITY-REGULATING KINASE"/>
    <property type="match status" value="1"/>
</dbReference>
<evidence type="ECO:0000313" key="4">
    <source>
        <dbReference type="EMBL" id="MFC7751331.1"/>
    </source>
</evidence>
<organism evidence="4 5">
    <name type="scientific">Paenibacillus thermoaerophilus</name>
    <dbReference type="NCBI Taxonomy" id="1215385"/>
    <lineage>
        <taxon>Bacteria</taxon>
        <taxon>Bacillati</taxon>
        <taxon>Bacillota</taxon>
        <taxon>Bacilli</taxon>
        <taxon>Bacillales</taxon>
        <taxon>Paenibacillaceae</taxon>
        <taxon>Paenibacillus</taxon>
    </lineage>
</organism>
<proteinExistence type="predicted"/>
<dbReference type="PANTHER" id="PTHR24346:SF30">
    <property type="entry name" value="MATERNAL EMBRYONIC LEUCINE ZIPPER KINASE"/>
    <property type="match status" value="1"/>
</dbReference>
<keyword evidence="4" id="KW-0723">Serine/threonine-protein kinase</keyword>
<dbReference type="EMBL" id="JBHTGQ010000041">
    <property type="protein sequence ID" value="MFC7751331.1"/>
    <property type="molecule type" value="Genomic_DNA"/>
</dbReference>
<dbReference type="CDD" id="cd00180">
    <property type="entry name" value="PKc"/>
    <property type="match status" value="1"/>
</dbReference>
<dbReference type="Proteomes" id="UP001596528">
    <property type="component" value="Unassembled WGS sequence"/>
</dbReference>
<feature type="domain" description="Protein kinase" evidence="3">
    <location>
        <begin position="31"/>
        <end position="305"/>
    </location>
</feature>
<keyword evidence="4" id="KW-0418">Kinase</keyword>
<dbReference type="InterPro" id="IPR020635">
    <property type="entry name" value="Tyr_kinase_cat_dom"/>
</dbReference>
<comment type="caution">
    <text evidence="4">The sequence shown here is derived from an EMBL/GenBank/DDBJ whole genome shotgun (WGS) entry which is preliminary data.</text>
</comment>
<dbReference type="Pfam" id="PF00069">
    <property type="entry name" value="Pkinase"/>
    <property type="match status" value="1"/>
</dbReference>
<keyword evidence="1" id="KW-0547">Nucleotide-binding</keyword>
<dbReference type="InterPro" id="IPR000719">
    <property type="entry name" value="Prot_kinase_dom"/>
</dbReference>
<protein>
    <submittedName>
        <fullName evidence="4">Serine/threonine protein kinase</fullName>
    </submittedName>
</protein>
<dbReference type="RefSeq" id="WP_138788560.1">
    <property type="nucleotide sequence ID" value="NZ_JBHTGQ010000041.1"/>
</dbReference>
<evidence type="ECO:0000256" key="1">
    <source>
        <dbReference type="ARBA" id="ARBA00022741"/>
    </source>
</evidence>
<keyword evidence="4" id="KW-0808">Transferase</keyword>